<evidence type="ECO:0000313" key="2">
    <source>
        <dbReference type="Proteomes" id="UP000274429"/>
    </source>
</evidence>
<evidence type="ECO:0000313" key="1">
    <source>
        <dbReference type="EMBL" id="VDM35234.1"/>
    </source>
</evidence>
<dbReference type="AlphaFoldDB" id="A0A0R3X9P4"/>
<dbReference type="EMBL" id="UYWX01021479">
    <property type="protein sequence ID" value="VDM35234.1"/>
    <property type="molecule type" value="Genomic_DNA"/>
</dbReference>
<reference evidence="1 2" key="2">
    <citation type="submission" date="2018-11" db="EMBL/GenBank/DDBJ databases">
        <authorList>
            <consortium name="Pathogen Informatics"/>
        </authorList>
    </citation>
    <scope>NUCLEOTIDE SEQUENCE [LARGE SCALE GENOMIC DNA]</scope>
</reference>
<reference evidence="3" key="1">
    <citation type="submission" date="2017-02" db="UniProtKB">
        <authorList>
            <consortium name="WormBaseParasite"/>
        </authorList>
    </citation>
    <scope>IDENTIFICATION</scope>
</reference>
<proteinExistence type="predicted"/>
<sequence length="109" mass="12210">MASDPPKASKQYALAHVSSDQPTLYISVASPCRSALATKSRFGTCIILVLFRHANTRLLRNMEEEFASLFLPYCHCASMSEVRTRVNVGILRSSPSPHLPFKLIRCWLT</sequence>
<accession>A0A0R3X9P4</accession>
<dbReference type="WBParaSite" id="TTAC_0001026901-mRNA-1">
    <property type="protein sequence ID" value="TTAC_0001026901-mRNA-1"/>
    <property type="gene ID" value="TTAC_0001026901"/>
</dbReference>
<name>A0A0R3X9P4_HYDTA</name>
<evidence type="ECO:0000313" key="3">
    <source>
        <dbReference type="WBParaSite" id="TTAC_0001026901-mRNA-1"/>
    </source>
</evidence>
<protein>
    <submittedName>
        <fullName evidence="1 3">Uncharacterized protein</fullName>
    </submittedName>
</protein>
<gene>
    <name evidence="1" type="ORF">TTAC_LOCUS10254</name>
</gene>
<keyword evidence="2" id="KW-1185">Reference proteome</keyword>
<dbReference type="Proteomes" id="UP000274429">
    <property type="component" value="Unassembled WGS sequence"/>
</dbReference>
<organism evidence="3">
    <name type="scientific">Hydatigena taeniaeformis</name>
    <name type="common">Feline tapeworm</name>
    <name type="synonym">Taenia taeniaeformis</name>
    <dbReference type="NCBI Taxonomy" id="6205"/>
    <lineage>
        <taxon>Eukaryota</taxon>
        <taxon>Metazoa</taxon>
        <taxon>Spiralia</taxon>
        <taxon>Lophotrochozoa</taxon>
        <taxon>Platyhelminthes</taxon>
        <taxon>Cestoda</taxon>
        <taxon>Eucestoda</taxon>
        <taxon>Cyclophyllidea</taxon>
        <taxon>Taeniidae</taxon>
        <taxon>Hydatigera</taxon>
    </lineage>
</organism>